<comment type="caution">
    <text evidence="2">The sequence shown here is derived from an EMBL/GenBank/DDBJ whole genome shotgun (WGS) entry which is preliminary data.</text>
</comment>
<name>A0A815JFA9_ADIRI</name>
<keyword evidence="3" id="KW-1185">Reference proteome</keyword>
<organism evidence="2 3">
    <name type="scientific">Adineta ricciae</name>
    <name type="common">Rotifer</name>
    <dbReference type="NCBI Taxonomy" id="249248"/>
    <lineage>
        <taxon>Eukaryota</taxon>
        <taxon>Metazoa</taxon>
        <taxon>Spiralia</taxon>
        <taxon>Gnathifera</taxon>
        <taxon>Rotifera</taxon>
        <taxon>Eurotatoria</taxon>
        <taxon>Bdelloidea</taxon>
        <taxon>Adinetida</taxon>
        <taxon>Adinetidae</taxon>
        <taxon>Adineta</taxon>
    </lineage>
</organism>
<proteinExistence type="predicted"/>
<reference evidence="2" key="1">
    <citation type="submission" date="2021-02" db="EMBL/GenBank/DDBJ databases">
        <authorList>
            <person name="Nowell W R."/>
        </authorList>
    </citation>
    <scope>NUCLEOTIDE SEQUENCE</scope>
</reference>
<gene>
    <name evidence="2" type="ORF">XAT740_LOCUS32867</name>
</gene>
<sequence length="280" mass="32976">MPIKNQTNTNENRSLLNEAEAKPLIPSNRSKQNDWLTKQLKLVHDKHVRAVPGKTCGYYTGLINDMHKDYANFTEKGTFLQMKYLKSVIQQTKQTSQLIDRFNEETRFEERKLEKFKAPITFSASSIQCTLPSDYRQLENLSSLSFLNRYTKPTANRQQIILKLIRKLQRDIVIDLEDAKDVVCEYFNYNKTYDDIHELFDFLDINSLNSLQASEIVVICCYAERYFLHRLSQCETFSSRRPLQEIIDFEFLKRKLHGIKLCDSLQRLLTTLQEPTTRKI</sequence>
<feature type="compositionally biased region" description="Polar residues" evidence="1">
    <location>
        <begin position="1"/>
        <end position="15"/>
    </location>
</feature>
<evidence type="ECO:0000313" key="3">
    <source>
        <dbReference type="Proteomes" id="UP000663828"/>
    </source>
</evidence>
<feature type="region of interest" description="Disordered" evidence="1">
    <location>
        <begin position="1"/>
        <end position="30"/>
    </location>
</feature>
<dbReference type="EMBL" id="CAJNOR010003096">
    <property type="protein sequence ID" value="CAF1377163.1"/>
    <property type="molecule type" value="Genomic_DNA"/>
</dbReference>
<evidence type="ECO:0000313" key="2">
    <source>
        <dbReference type="EMBL" id="CAF1377163.1"/>
    </source>
</evidence>
<dbReference type="Proteomes" id="UP000663828">
    <property type="component" value="Unassembled WGS sequence"/>
</dbReference>
<accession>A0A815JFA9</accession>
<evidence type="ECO:0000256" key="1">
    <source>
        <dbReference type="SAM" id="MobiDB-lite"/>
    </source>
</evidence>
<protein>
    <submittedName>
        <fullName evidence="2">Uncharacterized protein</fullName>
    </submittedName>
</protein>
<dbReference type="AlphaFoldDB" id="A0A815JFA9"/>